<organism evidence="1 2">
    <name type="scientific">Mycobacterium phage MaryV</name>
    <dbReference type="NCBI Taxonomy" id="2656593"/>
    <lineage>
        <taxon>Viruses</taxon>
        <taxon>Duplodnaviria</taxon>
        <taxon>Heunggongvirae</taxon>
        <taxon>Uroviricota</taxon>
        <taxon>Caudoviricetes</taxon>
        <taxon>Vilmaviridae</taxon>
        <taxon>Wildcatvirus</taxon>
        <taxon>Wildcatvirus wildcat</taxon>
        <taxon>Mycobacterium virus Wildcat</taxon>
    </lineage>
</organism>
<proteinExistence type="predicted"/>
<protein>
    <submittedName>
        <fullName evidence="1">Uncharacterized protein</fullName>
    </submittedName>
</protein>
<dbReference type="Proteomes" id="UP000424201">
    <property type="component" value="Genome"/>
</dbReference>
<evidence type="ECO:0000313" key="2">
    <source>
        <dbReference type="Proteomes" id="UP000424201"/>
    </source>
</evidence>
<gene>
    <name evidence="1" type="primary">157</name>
    <name evidence="1" type="ORF">PBI_MARYV_157</name>
</gene>
<accession>A0A649VD46</accession>
<dbReference type="EMBL" id="MN585992">
    <property type="protein sequence ID" value="QGJ90039.1"/>
    <property type="molecule type" value="Genomic_DNA"/>
</dbReference>
<name>A0A649VD46_9CAUD</name>
<evidence type="ECO:0000313" key="1">
    <source>
        <dbReference type="EMBL" id="QGJ90039.1"/>
    </source>
</evidence>
<reference evidence="1 2" key="1">
    <citation type="submission" date="2019-10" db="EMBL/GenBank/DDBJ databases">
        <authorList>
            <person name="Garlena R.A."/>
            <person name="Russell D.A."/>
            <person name="Pope W.H."/>
            <person name="Jacobs-Sera D."/>
            <person name="Hatfull G.F."/>
        </authorList>
    </citation>
    <scope>NUCLEOTIDE SEQUENCE [LARGE SCALE GENOMIC DNA]</scope>
</reference>
<sequence length="82" mass="9063">MEVPWSGCALWGHCTPRCAALVTFSLVTRAALDHLGNDGGCERDRMPWEPLTTTFAPRGGVTYRQSRGLTRKREGTAQRVTT</sequence>